<reference evidence="2" key="1">
    <citation type="submission" date="2020-01" db="EMBL/GenBank/DDBJ databases">
        <authorList>
            <person name="Mishra B."/>
        </authorList>
    </citation>
    <scope>NUCLEOTIDE SEQUENCE [LARGE SCALE GENOMIC DNA]</scope>
</reference>
<sequence>MGKGSKSTIHNLSSNAFLFHIPSGSLRKKVLQHELWRVGDSPFFVTEWKASFSLDPPSLQKAPIRVTIKNIPFDLVTDIGMGFIAKPLGKVVDAKPFTSVNSAEIKVVVNFTKTLPTTMEIERETTVRSFFCPSIIRGSLRYARYVTKLVIKLCYAQW</sequence>
<dbReference type="Pfam" id="PF14111">
    <property type="entry name" value="DUF4283"/>
    <property type="match status" value="1"/>
</dbReference>
<organism evidence="2 3">
    <name type="scientific">Microthlaspi erraticum</name>
    <dbReference type="NCBI Taxonomy" id="1685480"/>
    <lineage>
        <taxon>Eukaryota</taxon>
        <taxon>Viridiplantae</taxon>
        <taxon>Streptophyta</taxon>
        <taxon>Embryophyta</taxon>
        <taxon>Tracheophyta</taxon>
        <taxon>Spermatophyta</taxon>
        <taxon>Magnoliopsida</taxon>
        <taxon>eudicotyledons</taxon>
        <taxon>Gunneridae</taxon>
        <taxon>Pentapetalae</taxon>
        <taxon>rosids</taxon>
        <taxon>malvids</taxon>
        <taxon>Brassicales</taxon>
        <taxon>Brassicaceae</taxon>
        <taxon>Coluteocarpeae</taxon>
        <taxon>Microthlaspi</taxon>
    </lineage>
</organism>
<dbReference type="Proteomes" id="UP000467841">
    <property type="component" value="Unassembled WGS sequence"/>
</dbReference>
<dbReference type="PANTHER" id="PTHR31286">
    <property type="entry name" value="GLYCINE-RICH CELL WALL STRUCTURAL PROTEIN 1.8-LIKE"/>
    <property type="match status" value="1"/>
</dbReference>
<comment type="caution">
    <text evidence="2">The sequence shown here is derived from an EMBL/GenBank/DDBJ whole genome shotgun (WGS) entry which is preliminary data.</text>
</comment>
<dbReference type="AlphaFoldDB" id="A0A6D2IW73"/>
<evidence type="ECO:0000313" key="2">
    <source>
        <dbReference type="EMBL" id="CAA7029176.1"/>
    </source>
</evidence>
<dbReference type="InterPro" id="IPR040256">
    <property type="entry name" value="At4g02000-like"/>
</dbReference>
<dbReference type="InterPro" id="IPR025558">
    <property type="entry name" value="DUF4283"/>
</dbReference>
<accession>A0A6D2IW73</accession>
<dbReference type="PANTHER" id="PTHR31286:SF159">
    <property type="entry name" value="DUF4283 DOMAIN-CONTAINING PROTEIN"/>
    <property type="match status" value="1"/>
</dbReference>
<dbReference type="EMBL" id="CACVBM020001077">
    <property type="protein sequence ID" value="CAA7029176.1"/>
    <property type="molecule type" value="Genomic_DNA"/>
</dbReference>
<dbReference type="OrthoDB" id="1939300at2759"/>
<keyword evidence="3" id="KW-1185">Reference proteome</keyword>
<protein>
    <recommendedName>
        <fullName evidence="1">DUF4283 domain-containing protein</fullName>
    </recommendedName>
</protein>
<evidence type="ECO:0000259" key="1">
    <source>
        <dbReference type="Pfam" id="PF14111"/>
    </source>
</evidence>
<evidence type="ECO:0000313" key="3">
    <source>
        <dbReference type="Proteomes" id="UP000467841"/>
    </source>
</evidence>
<gene>
    <name evidence="2" type="ORF">MERR_LOCUS16411</name>
</gene>
<feature type="domain" description="DUF4283" evidence="1">
    <location>
        <begin position="2"/>
        <end position="55"/>
    </location>
</feature>
<proteinExistence type="predicted"/>
<name>A0A6D2IW73_9BRAS</name>